<dbReference type="GO" id="GO:0005762">
    <property type="term" value="C:mitochondrial large ribosomal subunit"/>
    <property type="evidence" value="ECO:0007669"/>
    <property type="project" value="TreeGrafter"/>
</dbReference>
<dbReference type="Gene3D" id="2.30.170.40">
    <property type="entry name" value="Ribosomal protein L28/L24"/>
    <property type="match status" value="1"/>
</dbReference>
<dbReference type="OrthoDB" id="361870at2759"/>
<evidence type="ECO:0000256" key="4">
    <source>
        <dbReference type="ARBA" id="ARBA00035269"/>
    </source>
</evidence>
<name>A0A9P4QHS0_9PLEO</name>
<evidence type="ECO:0000313" key="7">
    <source>
        <dbReference type="Proteomes" id="UP000799444"/>
    </source>
</evidence>
<dbReference type="InterPro" id="IPR034704">
    <property type="entry name" value="Ribosomal_bL28/bL31-like_sf"/>
</dbReference>
<dbReference type="PANTHER" id="PTHR13528">
    <property type="entry name" value="39S RIBOSOMAL PROTEIN L28, MITOCHONDRIAL"/>
    <property type="match status" value="1"/>
</dbReference>
<evidence type="ECO:0000256" key="2">
    <source>
        <dbReference type="ARBA" id="ARBA00022980"/>
    </source>
</evidence>
<sequence length="254" mass="28979">MPSTMAPPCRLLSTHICVPRPAGRTFCTSPPSLANRGSHLPKHVVPKGASIPTYPHGKSLLYKQSDRGLYGGQRIQFGNNVSRKTETKTRRKWYPNVLRKSLYSITLDKKIKLRVTSKVLRIIDREGGLDEYLLKESEKRLKELGPIGWNLRWTLMQTPQVIERFRNEAKELGISQEKIDEHWPVTPAWKLARLQKQQQLQEELVGLEQEEEREGGGLALESAELADEVIEEVIEERMDGTAKPTKAQESSKLY</sequence>
<dbReference type="GO" id="GO:0003735">
    <property type="term" value="F:structural constituent of ribosome"/>
    <property type="evidence" value="ECO:0007669"/>
    <property type="project" value="InterPro"/>
</dbReference>
<gene>
    <name evidence="6" type="ORF">EJ04DRAFT_517697</name>
</gene>
<accession>A0A9P4QHS0</accession>
<evidence type="ECO:0000313" key="6">
    <source>
        <dbReference type="EMBL" id="KAF2726684.1"/>
    </source>
</evidence>
<proteinExistence type="inferred from homology"/>
<keyword evidence="2" id="KW-0689">Ribosomal protein</keyword>
<keyword evidence="3" id="KW-0687">Ribonucleoprotein</keyword>
<dbReference type="PANTHER" id="PTHR13528:SF2">
    <property type="entry name" value="LARGE RIBOSOMAL SUBUNIT PROTEIN BL28M"/>
    <property type="match status" value="1"/>
</dbReference>
<dbReference type="SUPFAM" id="SSF143800">
    <property type="entry name" value="L28p-like"/>
    <property type="match status" value="1"/>
</dbReference>
<dbReference type="HAMAP" id="MF_00373">
    <property type="entry name" value="Ribosomal_bL28"/>
    <property type="match status" value="1"/>
</dbReference>
<dbReference type="AlphaFoldDB" id="A0A9P4QHS0"/>
<evidence type="ECO:0000256" key="5">
    <source>
        <dbReference type="ARBA" id="ARBA00037226"/>
    </source>
</evidence>
<dbReference type="Pfam" id="PF00830">
    <property type="entry name" value="Ribosomal_L28"/>
    <property type="match status" value="1"/>
</dbReference>
<evidence type="ECO:0000256" key="3">
    <source>
        <dbReference type="ARBA" id="ARBA00023274"/>
    </source>
</evidence>
<organism evidence="6 7">
    <name type="scientific">Polyplosphaeria fusca</name>
    <dbReference type="NCBI Taxonomy" id="682080"/>
    <lineage>
        <taxon>Eukaryota</taxon>
        <taxon>Fungi</taxon>
        <taxon>Dikarya</taxon>
        <taxon>Ascomycota</taxon>
        <taxon>Pezizomycotina</taxon>
        <taxon>Dothideomycetes</taxon>
        <taxon>Pleosporomycetidae</taxon>
        <taxon>Pleosporales</taxon>
        <taxon>Tetraplosphaeriaceae</taxon>
        <taxon>Polyplosphaeria</taxon>
    </lineage>
</organism>
<protein>
    <recommendedName>
        <fullName evidence="4">Large ribosomal subunit protein bL28m</fullName>
    </recommendedName>
</protein>
<dbReference type="InterPro" id="IPR026569">
    <property type="entry name" value="Ribosomal_bL28"/>
</dbReference>
<reference evidence="6" key="1">
    <citation type="journal article" date="2020" name="Stud. Mycol.">
        <title>101 Dothideomycetes genomes: a test case for predicting lifestyles and emergence of pathogens.</title>
        <authorList>
            <person name="Haridas S."/>
            <person name="Albert R."/>
            <person name="Binder M."/>
            <person name="Bloem J."/>
            <person name="Labutti K."/>
            <person name="Salamov A."/>
            <person name="Andreopoulos B."/>
            <person name="Baker S."/>
            <person name="Barry K."/>
            <person name="Bills G."/>
            <person name="Bluhm B."/>
            <person name="Cannon C."/>
            <person name="Castanera R."/>
            <person name="Culley D."/>
            <person name="Daum C."/>
            <person name="Ezra D."/>
            <person name="Gonzalez J."/>
            <person name="Henrissat B."/>
            <person name="Kuo A."/>
            <person name="Liang C."/>
            <person name="Lipzen A."/>
            <person name="Lutzoni F."/>
            <person name="Magnuson J."/>
            <person name="Mondo S."/>
            <person name="Nolan M."/>
            <person name="Ohm R."/>
            <person name="Pangilinan J."/>
            <person name="Park H.-J."/>
            <person name="Ramirez L."/>
            <person name="Alfaro M."/>
            <person name="Sun H."/>
            <person name="Tritt A."/>
            <person name="Yoshinaga Y."/>
            <person name="Zwiers L.-H."/>
            <person name="Turgeon B."/>
            <person name="Goodwin S."/>
            <person name="Spatafora J."/>
            <person name="Crous P."/>
            <person name="Grigoriev I."/>
        </authorList>
    </citation>
    <scope>NUCLEOTIDE SEQUENCE</scope>
    <source>
        <strain evidence="6">CBS 125425</strain>
    </source>
</reference>
<dbReference type="FunFam" id="2.30.170.40:FF:000003">
    <property type="entry name" value="54S ribosomal protein L24"/>
    <property type="match status" value="1"/>
</dbReference>
<evidence type="ECO:0000256" key="1">
    <source>
        <dbReference type="ARBA" id="ARBA00008760"/>
    </source>
</evidence>
<comment type="caution">
    <text evidence="6">The sequence shown here is derived from an EMBL/GenBank/DDBJ whole genome shotgun (WGS) entry which is preliminary data.</text>
</comment>
<keyword evidence="7" id="KW-1185">Reference proteome</keyword>
<comment type="function">
    <text evidence="5">Component of the mitochondrial ribosome (mitoribosome), a dedicated translation machinery responsible for the synthesis of mitochondrial genome-encoded proteins, including at least some of the essential transmembrane subunits of the mitochondrial respiratory chain. The mitoribosomes are attached to the mitochondrial inner membrane and translation products are cotranslationally integrated into the membrane.</text>
</comment>
<dbReference type="InterPro" id="IPR037147">
    <property type="entry name" value="Ribosomal_bL28_sf"/>
</dbReference>
<comment type="similarity">
    <text evidence="1">Belongs to the bacterial ribosomal protein bL28 family.</text>
</comment>
<dbReference type="EMBL" id="ML996409">
    <property type="protein sequence ID" value="KAF2726684.1"/>
    <property type="molecule type" value="Genomic_DNA"/>
</dbReference>
<dbReference type="Proteomes" id="UP000799444">
    <property type="component" value="Unassembled WGS sequence"/>
</dbReference>